<dbReference type="GeneID" id="89531280"/>
<sequence length="106" mass="11329">MTGFNTHIGTMDTAARRVDDVNLEIDRLLGTVRDSVSQLGGSVWRGAAQARFTQIMTEWQQQSAKLNNALAGISETMRTNSSSFDAADQDSAALITRAGGTGPLNL</sequence>
<accession>A0A177LGH0</accession>
<dbReference type="Proteomes" id="UP001206890">
    <property type="component" value="Unassembled WGS sequence"/>
</dbReference>
<evidence type="ECO:0000313" key="4">
    <source>
        <dbReference type="EMBL" id="TCW25372.1"/>
    </source>
</evidence>
<comment type="caution">
    <text evidence="4">The sequence shown here is derived from an EMBL/GenBank/DDBJ whole genome shotgun (WGS) entry which is preliminary data.</text>
</comment>
<reference evidence="6" key="3">
    <citation type="submission" date="2024-07" db="EMBL/GenBank/DDBJ databases">
        <title>Pseudomonas strain that inhibits Aeromonas fish pathogens.</title>
        <authorList>
            <person name="Wildschutte H."/>
        </authorList>
    </citation>
    <scope>NUCLEOTIDE SEQUENCE [LARGE SCALE GENOMIC DNA]</scope>
    <source>
        <strain evidence="6">n60</strain>
    </source>
</reference>
<comment type="similarity">
    <text evidence="1">Belongs to the WXG100 family.</text>
</comment>
<dbReference type="OrthoDB" id="4474955at2"/>
<dbReference type="Proteomes" id="UP000295805">
    <property type="component" value="Unassembled WGS sequence"/>
</dbReference>
<dbReference type="Proteomes" id="UP001560293">
    <property type="component" value="Unassembled WGS sequence"/>
</dbReference>
<dbReference type="AlphaFoldDB" id="A0A177LGH0"/>
<dbReference type="RefSeq" id="WP_007628508.1">
    <property type="nucleotide sequence ID" value="NZ_CP143053.1"/>
</dbReference>
<proteinExistence type="inferred from homology"/>
<reference evidence="2" key="2">
    <citation type="submission" date="2022-04" db="EMBL/GenBank/DDBJ databases">
        <title>Human microbiome associated bacterial genomes.</title>
        <authorList>
            <person name="Sandstrom S."/>
            <person name="Salamzade R."/>
            <person name="Kalan L.R."/>
        </authorList>
    </citation>
    <scope>NUCLEOTIDE SEQUENCE</scope>
    <source>
        <strain evidence="2">P3-SID1762</strain>
    </source>
</reference>
<evidence type="ECO:0000313" key="6">
    <source>
        <dbReference type="Proteomes" id="UP001560293"/>
    </source>
</evidence>
<dbReference type="EMBL" id="SMCX01000004">
    <property type="protein sequence ID" value="TCW25372.1"/>
    <property type="molecule type" value="Genomic_DNA"/>
</dbReference>
<evidence type="ECO:0000256" key="1">
    <source>
        <dbReference type="RuleBase" id="RU362001"/>
    </source>
</evidence>
<dbReference type="InterPro" id="IPR010310">
    <property type="entry name" value="T7SS_ESAT-6-like"/>
</dbReference>
<evidence type="ECO:0000313" key="2">
    <source>
        <dbReference type="EMBL" id="MCT2119140.1"/>
    </source>
</evidence>
<name>A0A177LGH0_9ACTN</name>
<dbReference type="SUPFAM" id="SSF140453">
    <property type="entry name" value="EsxAB dimer-like"/>
    <property type="match status" value="1"/>
</dbReference>
<protein>
    <recommendedName>
        <fullName evidence="1">ESAT-6-like protein</fullName>
    </recommendedName>
</protein>
<keyword evidence="6" id="KW-1185">Reference proteome</keyword>
<dbReference type="InterPro" id="IPR036689">
    <property type="entry name" value="ESAT-6-like_sf"/>
</dbReference>
<reference evidence="3" key="4">
    <citation type="submission" date="2024-07" db="EMBL/GenBank/DDBJ databases">
        <authorList>
            <person name="Wildschutte H."/>
        </authorList>
    </citation>
    <scope>NUCLEOTIDE SEQUENCE</scope>
    <source>
        <strain evidence="3">N60</strain>
    </source>
</reference>
<gene>
    <name evidence="3" type="ORF">AB6N35_01275</name>
    <name evidence="4" type="ORF">EDD19_10491</name>
    <name evidence="2" type="ORF">M3D93_15510</name>
</gene>
<dbReference type="EMBL" id="JALXTC010000109">
    <property type="protein sequence ID" value="MCT2119140.1"/>
    <property type="molecule type" value="Genomic_DNA"/>
</dbReference>
<dbReference type="EMBL" id="JBFTEZ010000002">
    <property type="protein sequence ID" value="MEX6462991.1"/>
    <property type="molecule type" value="Genomic_DNA"/>
</dbReference>
<dbReference type="Gene3D" id="1.10.287.1060">
    <property type="entry name" value="ESAT-6-like"/>
    <property type="match status" value="1"/>
</dbReference>
<evidence type="ECO:0000313" key="3">
    <source>
        <dbReference type="EMBL" id="MEX6462991.1"/>
    </source>
</evidence>
<evidence type="ECO:0000313" key="5">
    <source>
        <dbReference type="Proteomes" id="UP000295805"/>
    </source>
</evidence>
<dbReference type="Pfam" id="PF06013">
    <property type="entry name" value="WXG100"/>
    <property type="match status" value="1"/>
</dbReference>
<organism evidence="4 5">
    <name type="scientific">Dietzia cinnamea</name>
    <dbReference type="NCBI Taxonomy" id="321318"/>
    <lineage>
        <taxon>Bacteria</taxon>
        <taxon>Bacillati</taxon>
        <taxon>Actinomycetota</taxon>
        <taxon>Actinomycetes</taxon>
        <taxon>Mycobacteriales</taxon>
        <taxon>Dietziaceae</taxon>
        <taxon>Dietzia</taxon>
    </lineage>
</organism>
<reference evidence="4 5" key="1">
    <citation type="submission" date="2019-03" db="EMBL/GenBank/DDBJ databases">
        <title>Root nodule microbial communities of legume samples collected from USA, Mexico and Botswana.</title>
        <authorList>
            <person name="Hirsch A."/>
        </authorList>
    </citation>
    <scope>NUCLEOTIDE SEQUENCE [LARGE SCALE GENOMIC DNA]</scope>
    <source>
        <strain evidence="4 5">55</strain>
    </source>
</reference>
<dbReference type="NCBIfam" id="TIGR03930">
    <property type="entry name" value="WXG100_ESAT6"/>
    <property type="match status" value="1"/>
</dbReference>